<dbReference type="GeneID" id="56448852"/>
<accession>A0A0P0F7D7</accession>
<dbReference type="Proteomes" id="UP000298774">
    <property type="component" value="Plasmid p4"/>
</dbReference>
<sequence>MSDGDDLFEMYRSDRAASGALKGEALASALADNVRRSFAEMDRLIPEVTQALAQARYTLRLAPAVVDRGAYIQHDRSSESFRDYLRLWSHRRAEAGSGGMHWEAKILVTDSRRRTAELGLGVAVEWPSADRAADCAFVEFWTTGQGVNLPSEGRNFQRALVACLRRLEEAGEITPAGKR</sequence>
<gene>
    <name evidence="2" type="ORF">D3868_30945</name>
    <name evidence="1" type="ORF">SIM66_05240</name>
</gene>
<protein>
    <submittedName>
        <fullName evidence="2">Uncharacterized protein</fullName>
    </submittedName>
</protein>
<reference evidence="2 3" key="1">
    <citation type="submission" date="2018-09" db="EMBL/GenBank/DDBJ databases">
        <title>Whole genome based analysis of evolution and adaptive divergence in Indian and Brazilian strains of Azospirillum brasilense.</title>
        <authorList>
            <person name="Singh C."/>
            <person name="Tripathi A.K."/>
        </authorList>
    </citation>
    <scope>NUCLEOTIDE SEQUENCE [LARGE SCALE GENOMIC DNA]</scope>
    <source>
        <strain evidence="2 3">MTCC4038</strain>
        <plasmid evidence="2 3">p4</plasmid>
    </source>
</reference>
<proteinExistence type="predicted"/>
<dbReference type="AlphaFoldDB" id="A0A0P0F7D7"/>
<dbReference type="RefSeq" id="WP_035682238.1">
    <property type="nucleotide sequence ID" value="NZ_CP012917.1"/>
</dbReference>
<evidence type="ECO:0000313" key="1">
    <source>
        <dbReference type="EMBL" id="MDX5950596.1"/>
    </source>
</evidence>
<dbReference type="EMBL" id="CP032343">
    <property type="protein sequence ID" value="QCO13420.1"/>
    <property type="molecule type" value="Genomic_DNA"/>
</dbReference>
<dbReference type="EMBL" id="JAWXYC010000002">
    <property type="protein sequence ID" value="MDX5950596.1"/>
    <property type="molecule type" value="Genomic_DNA"/>
</dbReference>
<keyword evidence="2" id="KW-0614">Plasmid</keyword>
<dbReference type="Proteomes" id="UP001277471">
    <property type="component" value="Unassembled WGS sequence"/>
</dbReference>
<keyword evidence="4" id="KW-1185">Reference proteome</keyword>
<evidence type="ECO:0000313" key="2">
    <source>
        <dbReference type="EMBL" id="QCO13420.1"/>
    </source>
</evidence>
<geneLocation type="plasmid" evidence="2 3">
    <name>p4</name>
</geneLocation>
<evidence type="ECO:0000313" key="3">
    <source>
        <dbReference type="Proteomes" id="UP000298774"/>
    </source>
</evidence>
<name>A0A0P0F7D7_AZOBR</name>
<dbReference type="KEGG" id="abf:AMK58_26275"/>
<organism evidence="2 3">
    <name type="scientific">Azospirillum brasilense</name>
    <dbReference type="NCBI Taxonomy" id="192"/>
    <lineage>
        <taxon>Bacteria</taxon>
        <taxon>Pseudomonadati</taxon>
        <taxon>Pseudomonadota</taxon>
        <taxon>Alphaproteobacteria</taxon>
        <taxon>Rhodospirillales</taxon>
        <taxon>Azospirillaceae</taxon>
        <taxon>Azospirillum</taxon>
    </lineage>
</organism>
<evidence type="ECO:0000313" key="4">
    <source>
        <dbReference type="Proteomes" id="UP001277471"/>
    </source>
</evidence>
<reference evidence="1 4" key="2">
    <citation type="submission" date="2023-11" db="EMBL/GenBank/DDBJ databases">
        <title>MicrobeMod: A computational toolkit for identifying prokaryotic methylation and restriction-modification with nanopore sequencing.</title>
        <authorList>
            <person name="Crits-Christoph A."/>
            <person name="Kang S.C."/>
            <person name="Lee H."/>
            <person name="Ostrov N."/>
        </authorList>
    </citation>
    <scope>NUCLEOTIDE SEQUENCE [LARGE SCALE GENOMIC DNA]</scope>
    <source>
        <strain evidence="1 4">ATCC 29145</strain>
    </source>
</reference>